<reference evidence="3 4" key="1">
    <citation type="submission" date="2018-05" db="EMBL/GenBank/DDBJ databases">
        <title>A metagenomic window into the 2 km-deep terrestrial subsurface aquifer revealed taxonomically and functionally diverse microbial community comprising novel uncultured bacterial lineages.</title>
        <authorList>
            <person name="Kadnikov V.V."/>
            <person name="Mardanov A.V."/>
            <person name="Beletsky A.V."/>
            <person name="Banks D."/>
            <person name="Pimenov N.V."/>
            <person name="Frank Y.A."/>
            <person name="Karnachuk O.V."/>
            <person name="Ravin N.V."/>
        </authorList>
    </citation>
    <scope>NUCLEOTIDE SEQUENCE [LARGE SCALE GENOMIC DNA]</scope>
    <source>
        <strain evidence="3">BY</strain>
    </source>
</reference>
<evidence type="ECO:0000256" key="1">
    <source>
        <dbReference type="SAM" id="Coils"/>
    </source>
</evidence>
<keyword evidence="1" id="KW-0175">Coiled coil</keyword>
<protein>
    <submittedName>
        <fullName evidence="3">Uncharacterized protein</fullName>
    </submittedName>
</protein>
<dbReference type="EMBL" id="CP030759">
    <property type="protein sequence ID" value="AXA34922.1"/>
    <property type="molecule type" value="Genomic_DNA"/>
</dbReference>
<evidence type="ECO:0000313" key="3">
    <source>
        <dbReference type="EMBL" id="AXA34922.1"/>
    </source>
</evidence>
<dbReference type="Proteomes" id="UP000262583">
    <property type="component" value="Chromosome"/>
</dbReference>
<keyword evidence="2" id="KW-1133">Transmembrane helix</keyword>
<dbReference type="AlphaFoldDB" id="A0A2Z4Y2F1"/>
<feature type="coiled-coil region" evidence="1">
    <location>
        <begin position="101"/>
        <end position="128"/>
    </location>
</feature>
<feature type="transmembrane region" description="Helical" evidence="2">
    <location>
        <begin position="73"/>
        <end position="91"/>
    </location>
</feature>
<name>A0A2Z4Y2F1_SUMC1</name>
<evidence type="ECO:0000256" key="2">
    <source>
        <dbReference type="SAM" id="Phobius"/>
    </source>
</evidence>
<gene>
    <name evidence="3" type="ORF">BRCON_0145</name>
</gene>
<keyword evidence="2" id="KW-0812">Transmembrane</keyword>
<evidence type="ECO:0000313" key="4">
    <source>
        <dbReference type="Proteomes" id="UP000262583"/>
    </source>
</evidence>
<keyword evidence="2" id="KW-0472">Membrane</keyword>
<sequence>MSEIQEIQRQISELDKQINNLIAERRLPPIKPAKPFPLGTWILALLVGAWWLFGDMVPIVGSYRQMTTPYDWYATLILGALALLRTVLWLLGRPRKTPPEYLEVTRKVQELQEQRRLLQKELREAQKRA</sequence>
<accession>A0A2Z4Y2F1</accession>
<organism evidence="3 4">
    <name type="scientific">Sumerlaea chitinivorans</name>
    <dbReference type="NCBI Taxonomy" id="2250252"/>
    <lineage>
        <taxon>Bacteria</taxon>
        <taxon>Candidatus Sumerlaeota</taxon>
        <taxon>Candidatus Sumerlaeia</taxon>
        <taxon>Candidatus Sumerlaeales</taxon>
        <taxon>Candidatus Sumerlaeaceae</taxon>
        <taxon>Candidatus Sumerlaea</taxon>
    </lineage>
</organism>
<feature type="transmembrane region" description="Helical" evidence="2">
    <location>
        <begin position="35"/>
        <end position="53"/>
    </location>
</feature>
<dbReference type="KEGG" id="schv:BRCON_0145"/>
<proteinExistence type="predicted"/>